<reference evidence="3" key="1">
    <citation type="submission" date="2020-12" db="EMBL/GenBank/DDBJ databases">
        <title>Metabolic potential, ecology and presence of endohyphal bacteria is reflected in genomic diversity of Mucoromycotina.</title>
        <authorList>
            <person name="Muszewska A."/>
            <person name="Okrasinska A."/>
            <person name="Steczkiewicz K."/>
            <person name="Drgas O."/>
            <person name="Orlowska M."/>
            <person name="Perlinska-Lenart U."/>
            <person name="Aleksandrzak-Piekarczyk T."/>
            <person name="Szatraj K."/>
            <person name="Zielenkiewicz U."/>
            <person name="Pilsyk S."/>
            <person name="Malc E."/>
            <person name="Mieczkowski P."/>
            <person name="Kruszewska J.S."/>
            <person name="Biernat P."/>
            <person name="Pawlowska J."/>
        </authorList>
    </citation>
    <scope>NUCLEOTIDE SEQUENCE</scope>
    <source>
        <strain evidence="3">WA0000017839</strain>
    </source>
</reference>
<evidence type="ECO:0000313" key="3">
    <source>
        <dbReference type="EMBL" id="KAG2209795.1"/>
    </source>
</evidence>
<feature type="transmembrane region" description="Helical" evidence="2">
    <location>
        <begin position="130"/>
        <end position="147"/>
    </location>
</feature>
<protein>
    <submittedName>
        <fullName evidence="3">Uncharacterized protein</fullName>
    </submittedName>
</protein>
<gene>
    <name evidence="3" type="ORF">INT47_001943</name>
</gene>
<feature type="compositionally biased region" description="Polar residues" evidence="1">
    <location>
        <begin position="1"/>
        <end position="20"/>
    </location>
</feature>
<keyword evidence="4" id="KW-1185">Reference proteome</keyword>
<evidence type="ECO:0000256" key="2">
    <source>
        <dbReference type="SAM" id="Phobius"/>
    </source>
</evidence>
<accession>A0A8H7V779</accession>
<dbReference type="OrthoDB" id="10043543at2759"/>
<evidence type="ECO:0000313" key="4">
    <source>
        <dbReference type="Proteomes" id="UP000603453"/>
    </source>
</evidence>
<organism evidence="3 4">
    <name type="scientific">Mucor saturninus</name>
    <dbReference type="NCBI Taxonomy" id="64648"/>
    <lineage>
        <taxon>Eukaryota</taxon>
        <taxon>Fungi</taxon>
        <taxon>Fungi incertae sedis</taxon>
        <taxon>Mucoromycota</taxon>
        <taxon>Mucoromycotina</taxon>
        <taxon>Mucoromycetes</taxon>
        <taxon>Mucorales</taxon>
        <taxon>Mucorineae</taxon>
        <taxon>Mucoraceae</taxon>
        <taxon>Mucor</taxon>
    </lineage>
</organism>
<name>A0A8H7V779_9FUNG</name>
<comment type="caution">
    <text evidence="3">The sequence shown here is derived from an EMBL/GenBank/DDBJ whole genome shotgun (WGS) entry which is preliminary data.</text>
</comment>
<dbReference type="EMBL" id="JAEPRD010000014">
    <property type="protein sequence ID" value="KAG2209795.1"/>
    <property type="molecule type" value="Genomic_DNA"/>
</dbReference>
<feature type="transmembrane region" description="Helical" evidence="2">
    <location>
        <begin position="234"/>
        <end position="254"/>
    </location>
</feature>
<feature type="region of interest" description="Disordered" evidence="1">
    <location>
        <begin position="1"/>
        <end position="28"/>
    </location>
</feature>
<feature type="transmembrane region" description="Helical" evidence="2">
    <location>
        <begin position="45"/>
        <end position="67"/>
    </location>
</feature>
<keyword evidence="2" id="KW-0812">Transmembrane</keyword>
<sequence>MVPATTKLQDSDTISPSTVSLDGESTKEPEVKLTRMEKFKLTMQFLKPLAITMFIDVGLPLAIYYVLKIWLSVIIALVLSGIPPLVHVIYTFWKKRKVDVLGCIIVVSFILSAVLSVISGDVRVALLRDSTTTAIVSLMFFITLIPLQTRWFKIRPLVFIIGQQMMAGAAPYTWTDIEGEKHEEESMEFIWQFSSMFRKYCYIMSGLWGVLLMGEFIAKVIMIQSSLNVDQIVLYGNIIVIVVVVSMTVGSTIASTIMKKKIAVSIAEWRLENDFTKK</sequence>
<feature type="transmembrane region" description="Helical" evidence="2">
    <location>
        <begin position="200"/>
        <end position="222"/>
    </location>
</feature>
<proteinExistence type="predicted"/>
<dbReference type="AlphaFoldDB" id="A0A8H7V779"/>
<dbReference type="Proteomes" id="UP000603453">
    <property type="component" value="Unassembled WGS sequence"/>
</dbReference>
<feature type="transmembrane region" description="Helical" evidence="2">
    <location>
        <begin position="100"/>
        <end position="118"/>
    </location>
</feature>
<dbReference type="NCBIfam" id="NF041646">
    <property type="entry name" value="VC0807_fam"/>
    <property type="match status" value="1"/>
</dbReference>
<keyword evidence="2" id="KW-1133">Transmembrane helix</keyword>
<feature type="transmembrane region" description="Helical" evidence="2">
    <location>
        <begin position="73"/>
        <end position="93"/>
    </location>
</feature>
<evidence type="ECO:0000256" key="1">
    <source>
        <dbReference type="SAM" id="MobiDB-lite"/>
    </source>
</evidence>
<keyword evidence="2" id="KW-0472">Membrane</keyword>